<dbReference type="PANTHER" id="PTHR31429:SF106">
    <property type="entry name" value="WRKY TRANSCRIPTION FACTOR 31-RELATED"/>
    <property type="match status" value="1"/>
</dbReference>
<evidence type="ECO:0000259" key="7">
    <source>
        <dbReference type="PROSITE" id="PS50811"/>
    </source>
</evidence>
<keyword evidence="5" id="KW-0539">Nucleus</keyword>
<accession>A0AAX6FWM1</accession>
<feature type="compositionally biased region" description="Basic and acidic residues" evidence="6">
    <location>
        <begin position="162"/>
        <end position="178"/>
    </location>
</feature>
<organism evidence="8 9">
    <name type="scientific">Iris pallida</name>
    <name type="common">Sweet iris</name>
    <dbReference type="NCBI Taxonomy" id="29817"/>
    <lineage>
        <taxon>Eukaryota</taxon>
        <taxon>Viridiplantae</taxon>
        <taxon>Streptophyta</taxon>
        <taxon>Embryophyta</taxon>
        <taxon>Tracheophyta</taxon>
        <taxon>Spermatophyta</taxon>
        <taxon>Magnoliopsida</taxon>
        <taxon>Liliopsida</taxon>
        <taxon>Asparagales</taxon>
        <taxon>Iridaceae</taxon>
        <taxon>Iridoideae</taxon>
        <taxon>Irideae</taxon>
        <taxon>Iris</taxon>
    </lineage>
</organism>
<sequence length="550" mass="58735">MDENSSGGGRLSLDTTLASQLHKRKQSVDFDHFTLSCRSSNDAGRVAEMDFFPVEKKACAVAVADKVQPASLGIKKEDFTVNTGLRLLTANTGSDQSTVDDGLSRNEDDDKENKNELVLIRAELYRVNEENQRLRGMLNQVTSNYNSLQMHLVALMQQRSQRNGDEAAADEKMEVKQHDSGIPLLPRQFMDLGRLVGMSADADADEPSNSSSDRSLSPTNNVESSIVDYHLKKTSSIVSGGGRGFAREDSPDQGSQGWVPKSQTKVVDSKSPEQAQEATMRKARVSVRARSEAPMITDGCQWRKYGQKMAKGNPCPRAYYRCTMATGCPVRKQVQRCADDRTILITTYEGNHNHPLPPAAMAMASTTSAAASMLLSGSMSSANGLMNSDFLTRTMLPCSSSMATISASAPFPTVTLDLTHSPTPLQFQRPPQSSQFQMNFPNGVGAGFGGVPMQPPSLPQVFGKTLGSQSKFSGLHSSAVADAVKFQHAIVPTAAPPSLLADTVSAATAAITADPNFTAALAAAITSIIGSKGGSGNQTSAISNNSNSNQ</sequence>
<dbReference type="SUPFAM" id="SSF118290">
    <property type="entry name" value="WRKY DNA-binding domain"/>
    <property type="match status" value="1"/>
</dbReference>
<feature type="domain" description="WRKY" evidence="7">
    <location>
        <begin position="291"/>
        <end position="357"/>
    </location>
</feature>
<reference evidence="8" key="1">
    <citation type="journal article" date="2023" name="GigaByte">
        <title>Genome assembly of the bearded iris, Iris pallida Lam.</title>
        <authorList>
            <person name="Bruccoleri R.E."/>
            <person name="Oakeley E.J."/>
            <person name="Faust A.M.E."/>
            <person name="Altorfer M."/>
            <person name="Dessus-Babus S."/>
            <person name="Burckhardt D."/>
            <person name="Oertli M."/>
            <person name="Naumann U."/>
            <person name="Petersen F."/>
            <person name="Wong J."/>
        </authorList>
    </citation>
    <scope>NUCLEOTIDE SEQUENCE</scope>
    <source>
        <strain evidence="8">GSM-AAB239-AS_SAM_17_03QT</strain>
    </source>
</reference>
<evidence type="ECO:0000256" key="3">
    <source>
        <dbReference type="ARBA" id="ARBA00023125"/>
    </source>
</evidence>
<dbReference type="Gene3D" id="2.20.25.80">
    <property type="entry name" value="WRKY domain"/>
    <property type="match status" value="1"/>
</dbReference>
<dbReference type="GO" id="GO:0003700">
    <property type="term" value="F:DNA-binding transcription factor activity"/>
    <property type="evidence" value="ECO:0007669"/>
    <property type="project" value="InterPro"/>
</dbReference>
<evidence type="ECO:0000256" key="2">
    <source>
        <dbReference type="ARBA" id="ARBA00023015"/>
    </source>
</evidence>
<feature type="compositionally biased region" description="Low complexity" evidence="6">
    <location>
        <begin position="208"/>
        <end position="217"/>
    </location>
</feature>
<dbReference type="GO" id="GO:0043565">
    <property type="term" value="F:sequence-specific DNA binding"/>
    <property type="evidence" value="ECO:0007669"/>
    <property type="project" value="InterPro"/>
</dbReference>
<dbReference type="AlphaFoldDB" id="A0AAX6FWM1"/>
<protein>
    <submittedName>
        <fullName evidence="8">WRKY transcription factor 31</fullName>
    </submittedName>
</protein>
<evidence type="ECO:0000256" key="4">
    <source>
        <dbReference type="ARBA" id="ARBA00023163"/>
    </source>
</evidence>
<keyword evidence="2" id="KW-0805">Transcription regulation</keyword>
<dbReference type="Pfam" id="PF03106">
    <property type="entry name" value="WRKY"/>
    <property type="match status" value="1"/>
</dbReference>
<feature type="region of interest" description="Disordered" evidence="6">
    <location>
        <begin position="200"/>
        <end position="221"/>
    </location>
</feature>
<feature type="compositionally biased region" description="Polar residues" evidence="6">
    <location>
        <begin position="252"/>
        <end position="277"/>
    </location>
</feature>
<dbReference type="PROSITE" id="PS50811">
    <property type="entry name" value="WRKY"/>
    <property type="match status" value="1"/>
</dbReference>
<evidence type="ECO:0000256" key="1">
    <source>
        <dbReference type="ARBA" id="ARBA00004123"/>
    </source>
</evidence>
<dbReference type="FunFam" id="2.20.25.80:FF:000002">
    <property type="entry name" value="probable WRKY transcription factor 31"/>
    <property type="match status" value="1"/>
</dbReference>
<evidence type="ECO:0000313" key="9">
    <source>
        <dbReference type="Proteomes" id="UP001140949"/>
    </source>
</evidence>
<feature type="region of interest" description="Disordered" evidence="6">
    <location>
        <begin position="92"/>
        <end position="111"/>
    </location>
</feature>
<evidence type="ECO:0000256" key="5">
    <source>
        <dbReference type="ARBA" id="ARBA00023242"/>
    </source>
</evidence>
<keyword evidence="4" id="KW-0804">Transcription</keyword>
<dbReference type="EMBL" id="JANAVB010025198">
    <property type="protein sequence ID" value="KAJ6820784.1"/>
    <property type="molecule type" value="Genomic_DNA"/>
</dbReference>
<reference evidence="8" key="2">
    <citation type="submission" date="2023-04" db="EMBL/GenBank/DDBJ databases">
        <authorList>
            <person name="Bruccoleri R.E."/>
            <person name="Oakeley E.J."/>
            <person name="Faust A.-M."/>
            <person name="Dessus-Babus S."/>
            <person name="Altorfer M."/>
            <person name="Burckhardt D."/>
            <person name="Oertli M."/>
            <person name="Naumann U."/>
            <person name="Petersen F."/>
            <person name="Wong J."/>
        </authorList>
    </citation>
    <scope>NUCLEOTIDE SEQUENCE</scope>
    <source>
        <strain evidence="8">GSM-AAB239-AS_SAM_17_03QT</strain>
        <tissue evidence="8">Leaf</tissue>
    </source>
</reference>
<dbReference type="GO" id="GO:0005634">
    <property type="term" value="C:nucleus"/>
    <property type="evidence" value="ECO:0007669"/>
    <property type="project" value="UniProtKB-SubCell"/>
</dbReference>
<feature type="region of interest" description="Disordered" evidence="6">
    <location>
        <begin position="238"/>
        <end position="280"/>
    </location>
</feature>
<feature type="compositionally biased region" description="Basic and acidic residues" evidence="6">
    <location>
        <begin position="102"/>
        <end position="111"/>
    </location>
</feature>
<dbReference type="SMART" id="SM00774">
    <property type="entry name" value="WRKY"/>
    <property type="match status" value="1"/>
</dbReference>
<proteinExistence type="predicted"/>
<name>A0AAX6FWM1_IRIPA</name>
<comment type="subcellular location">
    <subcellularLocation>
        <location evidence="1">Nucleus</location>
    </subcellularLocation>
</comment>
<gene>
    <name evidence="8" type="ORF">M6B38_395370</name>
</gene>
<evidence type="ECO:0000256" key="6">
    <source>
        <dbReference type="SAM" id="MobiDB-lite"/>
    </source>
</evidence>
<keyword evidence="3" id="KW-0238">DNA-binding</keyword>
<comment type="caution">
    <text evidence="8">The sequence shown here is derived from an EMBL/GenBank/DDBJ whole genome shotgun (WGS) entry which is preliminary data.</text>
</comment>
<keyword evidence="9" id="KW-1185">Reference proteome</keyword>
<dbReference type="InterPro" id="IPR044810">
    <property type="entry name" value="WRKY_plant"/>
</dbReference>
<dbReference type="InterPro" id="IPR036576">
    <property type="entry name" value="WRKY_dom_sf"/>
</dbReference>
<evidence type="ECO:0000313" key="8">
    <source>
        <dbReference type="EMBL" id="KAJ6820784.1"/>
    </source>
</evidence>
<feature type="region of interest" description="Disordered" evidence="6">
    <location>
        <begin position="159"/>
        <end position="178"/>
    </location>
</feature>
<dbReference type="Proteomes" id="UP001140949">
    <property type="component" value="Unassembled WGS sequence"/>
</dbReference>
<dbReference type="PANTHER" id="PTHR31429">
    <property type="entry name" value="WRKY TRANSCRIPTION FACTOR 36-RELATED"/>
    <property type="match status" value="1"/>
</dbReference>
<dbReference type="InterPro" id="IPR003657">
    <property type="entry name" value="WRKY_dom"/>
</dbReference>